<keyword evidence="2" id="KW-1185">Reference proteome</keyword>
<dbReference type="EMBL" id="JBHSMU010000010">
    <property type="protein sequence ID" value="MFC5460391.1"/>
    <property type="molecule type" value="Genomic_DNA"/>
</dbReference>
<evidence type="ECO:0000313" key="1">
    <source>
        <dbReference type="EMBL" id="MFC5460391.1"/>
    </source>
</evidence>
<organism evidence="1 2">
    <name type="scientific">Massilia niabensis</name>
    <dbReference type="NCBI Taxonomy" id="544910"/>
    <lineage>
        <taxon>Bacteria</taxon>
        <taxon>Pseudomonadati</taxon>
        <taxon>Pseudomonadota</taxon>
        <taxon>Betaproteobacteria</taxon>
        <taxon>Burkholderiales</taxon>
        <taxon>Oxalobacteraceae</taxon>
        <taxon>Telluria group</taxon>
        <taxon>Massilia</taxon>
    </lineage>
</organism>
<reference evidence="2" key="1">
    <citation type="journal article" date="2019" name="Int. J. Syst. Evol. Microbiol.">
        <title>The Global Catalogue of Microorganisms (GCM) 10K type strain sequencing project: providing services to taxonomists for standard genome sequencing and annotation.</title>
        <authorList>
            <consortium name="The Broad Institute Genomics Platform"/>
            <consortium name="The Broad Institute Genome Sequencing Center for Infectious Disease"/>
            <person name="Wu L."/>
            <person name="Ma J."/>
        </authorList>
    </citation>
    <scope>NUCLEOTIDE SEQUENCE [LARGE SCALE GENOMIC DNA]</scope>
    <source>
        <strain evidence="2">KACC 12649</strain>
    </source>
</reference>
<sequence>MQKLPSLRYLVMSKVMGAWLLIACVGIILVHGNAHADQNNSPVPNCPFIPMPADGKIIAEPGAILPGFVLYPATIPAGYSGCAYAWMLEHGPAKPFSIASFKKGRLIRGTIPDYADQPAPCKVPVEDDDNEASCTEFVRFWNDAQKYLYKKALAKPI</sequence>
<gene>
    <name evidence="1" type="ORF">ACFPN5_11300</name>
</gene>
<proteinExistence type="predicted"/>
<evidence type="ECO:0000313" key="2">
    <source>
        <dbReference type="Proteomes" id="UP001596050"/>
    </source>
</evidence>
<name>A0ABW0L4Y0_9BURK</name>
<dbReference type="Proteomes" id="UP001596050">
    <property type="component" value="Unassembled WGS sequence"/>
</dbReference>
<protein>
    <recommendedName>
        <fullName evidence="3">Lipoprotein</fullName>
    </recommendedName>
</protein>
<accession>A0ABW0L4Y0</accession>
<dbReference type="RefSeq" id="WP_379783215.1">
    <property type="nucleotide sequence ID" value="NZ_JBHSMU010000010.1"/>
</dbReference>
<comment type="caution">
    <text evidence="1">The sequence shown here is derived from an EMBL/GenBank/DDBJ whole genome shotgun (WGS) entry which is preliminary data.</text>
</comment>
<evidence type="ECO:0008006" key="3">
    <source>
        <dbReference type="Google" id="ProtNLM"/>
    </source>
</evidence>